<evidence type="ECO:0000256" key="1">
    <source>
        <dbReference type="SAM" id="MobiDB-lite"/>
    </source>
</evidence>
<dbReference type="Proteomes" id="UP001199106">
    <property type="component" value="Unassembled WGS sequence"/>
</dbReference>
<evidence type="ECO:0000313" key="3">
    <source>
        <dbReference type="Proteomes" id="UP001199106"/>
    </source>
</evidence>
<name>A0AAD4F9G0_9PLEO</name>
<sequence>MENRQSSPAPRRASPRHSMQRQRSNSFPIVEALGCSTPEALLILAEGRAAVRKRRARRNQSVDDEVNRLFNPQDHIKFLEGLAALPTPQDQPSPFDPKYSCHSRVPSDATDHSTSTVVPHVQDGEPRNLSPTLGDYSANLAAFIKNQLQSIPTYQPNHRPTSSLSPRSCPDLSFPMQTPPSPNSSGRRQVEGPKAIQIPPVRPPMKSQFSAWSSTDDDTDDEALPLPEYALPTTGPNSKAGSKYTPSILGYYETSHHNSSFLFSSTPLEEESEPTTAKAFKFPDPSALPRSSPNDEQDDDNDDDDDDADRGHADYPSSSCPSQPQLTSTSAPSYTSSSVSSSSYFDCKRPVAITPQMKERVIAAVTPPHLYNKRLTAVSPWEGKAFSNVHDVYVESQHRVNVDGMSFDMLRDLNVSSRLTPC</sequence>
<gene>
    <name evidence="2" type="ORF">G6011_07116</name>
</gene>
<feature type="compositionally biased region" description="Polar residues" evidence="1">
    <location>
        <begin position="152"/>
        <end position="166"/>
    </location>
</feature>
<proteinExistence type="predicted"/>
<feature type="compositionally biased region" description="Acidic residues" evidence="1">
    <location>
        <begin position="295"/>
        <end position="308"/>
    </location>
</feature>
<feature type="compositionally biased region" description="Low complexity" evidence="1">
    <location>
        <begin position="327"/>
        <end position="343"/>
    </location>
</feature>
<keyword evidence="3" id="KW-1185">Reference proteome</keyword>
<protein>
    <submittedName>
        <fullName evidence="2">Uncharacterized protein</fullName>
    </submittedName>
</protein>
<dbReference type="EMBL" id="JAANER010000010">
    <property type="protein sequence ID" value="KAG9185785.1"/>
    <property type="molecule type" value="Genomic_DNA"/>
</dbReference>
<comment type="caution">
    <text evidence="2">The sequence shown here is derived from an EMBL/GenBank/DDBJ whole genome shotgun (WGS) entry which is preliminary data.</text>
</comment>
<feature type="region of interest" description="Disordered" evidence="1">
    <location>
        <begin position="1"/>
        <end position="25"/>
    </location>
</feature>
<evidence type="ECO:0000313" key="2">
    <source>
        <dbReference type="EMBL" id="KAG9185785.1"/>
    </source>
</evidence>
<reference evidence="2" key="1">
    <citation type="submission" date="2021-07" db="EMBL/GenBank/DDBJ databases">
        <title>Genome Resource of American Ginseng Black Spot Pathogen Alternaria panax.</title>
        <authorList>
            <person name="Qiu C."/>
            <person name="Wang W."/>
            <person name="Liu Z."/>
        </authorList>
    </citation>
    <scope>NUCLEOTIDE SEQUENCE</scope>
    <source>
        <strain evidence="2">BNCC115425</strain>
    </source>
</reference>
<feature type="compositionally biased region" description="Polar residues" evidence="1">
    <location>
        <begin position="316"/>
        <end position="326"/>
    </location>
</feature>
<accession>A0AAD4F9G0</accession>
<feature type="region of interest" description="Disordered" evidence="1">
    <location>
        <begin position="265"/>
        <end position="343"/>
    </location>
</feature>
<organism evidence="2 3">
    <name type="scientific">Alternaria panax</name>
    <dbReference type="NCBI Taxonomy" id="48097"/>
    <lineage>
        <taxon>Eukaryota</taxon>
        <taxon>Fungi</taxon>
        <taxon>Dikarya</taxon>
        <taxon>Ascomycota</taxon>
        <taxon>Pezizomycotina</taxon>
        <taxon>Dothideomycetes</taxon>
        <taxon>Pleosporomycetidae</taxon>
        <taxon>Pleosporales</taxon>
        <taxon>Pleosporineae</taxon>
        <taxon>Pleosporaceae</taxon>
        <taxon>Alternaria</taxon>
        <taxon>Alternaria sect. Panax</taxon>
    </lineage>
</organism>
<feature type="region of interest" description="Disordered" evidence="1">
    <location>
        <begin position="85"/>
        <end position="133"/>
    </location>
</feature>
<dbReference type="AlphaFoldDB" id="A0AAD4F9G0"/>
<feature type="region of interest" description="Disordered" evidence="1">
    <location>
        <begin position="152"/>
        <end position="243"/>
    </location>
</feature>